<feature type="binding site" evidence="14">
    <location>
        <begin position="406"/>
        <end position="407"/>
    </location>
    <ligand>
        <name>substrate</name>
    </ligand>
</feature>
<evidence type="ECO:0000256" key="10">
    <source>
        <dbReference type="ARBA" id="ARBA00023180"/>
    </source>
</evidence>
<gene>
    <name evidence="18" type="primary">aglC</name>
    <name evidence="18" type="ORF">PEBR_31116</name>
</gene>
<comment type="catalytic activity">
    <reaction evidence="1 12">
        <text>Hydrolysis of terminal, non-reducing alpha-D-galactose residues in alpha-D-galactosides, including galactose oligosaccharides, galactomannans and galactolipids.</text>
        <dbReference type="EC" id="3.2.1.22"/>
    </reaction>
</comment>
<evidence type="ECO:0000256" key="13">
    <source>
        <dbReference type="PIRSR" id="PIRSR005536-1"/>
    </source>
</evidence>
<evidence type="ECO:0000256" key="9">
    <source>
        <dbReference type="ARBA" id="ARBA00023027"/>
    </source>
</evidence>
<dbReference type="AlphaFoldDB" id="A0A1S9RHR5"/>
<feature type="binding site" evidence="14">
    <location>
        <begin position="526"/>
        <end position="530"/>
    </location>
    <ligand>
        <name>substrate</name>
    </ligand>
</feature>
<dbReference type="PRINTS" id="PR00743">
    <property type="entry name" value="GLHYDRLASE36"/>
</dbReference>
<keyword evidence="15" id="KW-0732">Signal</keyword>
<evidence type="ECO:0000256" key="11">
    <source>
        <dbReference type="ARBA" id="ARBA00023295"/>
    </source>
</evidence>
<sequence>MTTMSQIMQKAVAVASLIALLGSTSAVAAQSSSKGQWLILVILTDSLAHIHSPAVVVDGSTFALNGDNFSYRFHVDNETGDLWSDHFGASVTGAIPYENVPAVNGWVGMSGRVRREFPDQGRGDFRIPAIRIRQSEGYTVSDLQYQSYDVIQGKPELLGLPATFGTDKDVTTLVVHLYDNYSAVAADLSYSVFPKYDAIVRSVKVTNKGKDNITIEALASLSVDFPYQDLDMISLRGDWAREAHRERRKVEYGIQGFGSSTGYSSHLHNPFLALVDPTATESSGEAWGFSLVYTGSFSVDVEKGSQGFTRALLGLNPNQLSWNLGPGETITTPECVSVYSQNGVGGMSRLFHGLYRNHLIKSKFAMKDRPVLLNSWEGLGFDYNDSTIYNLAQESADLGIKLFVLDDGWFGDKYPRLSDNAGLGDWVPNSERFPDGLDHAVTSITALKAANTSTELRFGLWFEPEMVNPNSSLYREHPDWALHAGSYPRTERRNQLVLNVALPEVQDFIIQSVSSILSSADITYVKWDNNRGIHEMPSPSTDHEYMLGMYRVFNNLTTQFPDVLWEGCASGGGRFDPGVLQYFPQIWTSDDTDAVERITIQMGTSLVYPPSAMGAHLSAVPNQQTGRTLPVAFRGHVAMMGGSFGLELDPAEIPSDDKAALPGLISLAEKVNPIILTGDMYRLSLPEDSNWPAVQFISQDGSQAVLFYFQINPNINHALPWIKLQGLDPKAVYSVDGNATYSGSVLMNIGLQFVFETDYGSQVVFIAKK</sequence>
<dbReference type="InterPro" id="IPR031705">
    <property type="entry name" value="Glyco_hydro_36_C"/>
</dbReference>
<dbReference type="InterPro" id="IPR031704">
    <property type="entry name" value="Glyco_hydro_36_N"/>
</dbReference>
<comment type="cofactor">
    <cofactor evidence="3">
        <name>Mg(2+)</name>
        <dbReference type="ChEBI" id="CHEBI:18420"/>
    </cofactor>
</comment>
<dbReference type="InterPro" id="IPR013780">
    <property type="entry name" value="Glyco_hydro_b"/>
</dbReference>
<keyword evidence="10" id="KW-0325">Glycoprotein</keyword>
<dbReference type="Pfam" id="PF02065">
    <property type="entry name" value="Melibiase"/>
    <property type="match status" value="1"/>
</dbReference>
<reference evidence="19" key="1">
    <citation type="submission" date="2015-09" db="EMBL/GenBank/DDBJ databases">
        <authorList>
            <person name="Fill T.P."/>
            <person name="Baretta J.F."/>
            <person name="de Almeida L.G."/>
            <person name="Rocha M."/>
            <person name="de Souza D.H."/>
            <person name="Malavazi I."/>
            <person name="Cerdeira L.T."/>
            <person name="Hong H."/>
            <person name="Samborskyy M."/>
            <person name="de Vasconcelos A.T."/>
            <person name="Leadlay P."/>
            <person name="Rodrigues-Filho E."/>
        </authorList>
    </citation>
    <scope>NUCLEOTIDE SEQUENCE [LARGE SCALE GENOMIC DNA]</scope>
    <source>
        <strain evidence="19">LaBioMMi 136</strain>
    </source>
</reference>
<feature type="binding site" evidence="14">
    <location>
        <position position="493"/>
    </location>
    <ligand>
        <name>substrate</name>
    </ligand>
</feature>
<feature type="binding site" evidence="14">
    <location>
        <position position="239"/>
    </location>
    <ligand>
        <name>substrate</name>
    </ligand>
</feature>
<dbReference type="Proteomes" id="UP000190744">
    <property type="component" value="Unassembled WGS sequence"/>
</dbReference>
<proteinExistence type="inferred from homology"/>
<dbReference type="EC" id="3.2.1.22" evidence="6 12"/>
<feature type="chain" id="PRO_5012097249" description="Alpha-galactosidase" evidence="15">
    <location>
        <begin position="29"/>
        <end position="769"/>
    </location>
</feature>
<feature type="binding site" evidence="14">
    <location>
        <position position="568"/>
    </location>
    <ligand>
        <name>substrate</name>
    </ligand>
</feature>
<comment type="function">
    <text evidence="12">Hydrolyzes a variety of simple alpha-D-galactoside as well as more complex molecules such as oligosaccharides and polysaccharides.</text>
</comment>
<comment type="similarity">
    <text evidence="4">Belongs to the glycosyl hydrolase 36 family.</text>
</comment>
<dbReference type="InterPro" id="IPR013785">
    <property type="entry name" value="Aldolase_TIM"/>
</dbReference>
<dbReference type="EMBL" id="LJBN01000172">
    <property type="protein sequence ID" value="OOQ85043.1"/>
    <property type="molecule type" value="Genomic_DNA"/>
</dbReference>
<evidence type="ECO:0000256" key="6">
    <source>
        <dbReference type="ARBA" id="ARBA00012755"/>
    </source>
</evidence>
<evidence type="ECO:0000313" key="18">
    <source>
        <dbReference type="EMBL" id="OOQ85043.1"/>
    </source>
</evidence>
<keyword evidence="8" id="KW-0460">Magnesium</keyword>
<evidence type="ECO:0000313" key="19">
    <source>
        <dbReference type="Proteomes" id="UP000190744"/>
    </source>
</evidence>
<accession>A0A1S9RHR5</accession>
<evidence type="ECO:0000256" key="15">
    <source>
        <dbReference type="SAM" id="SignalP"/>
    </source>
</evidence>
<protein>
    <recommendedName>
        <fullName evidence="6 12">Alpha-galactosidase</fullName>
        <ecNumber evidence="6 12">3.2.1.22</ecNumber>
    </recommendedName>
</protein>
<feature type="domain" description="Glycosyl hydrolase family 36 N-terminal" evidence="17">
    <location>
        <begin position="82"/>
        <end position="324"/>
    </location>
</feature>
<dbReference type="GO" id="GO:0016052">
    <property type="term" value="P:carbohydrate catabolic process"/>
    <property type="evidence" value="ECO:0007669"/>
    <property type="project" value="InterPro"/>
</dbReference>
<keyword evidence="7 12" id="KW-0378">Hydrolase</keyword>
<comment type="cofactor">
    <cofactor evidence="2">
        <name>NAD(+)</name>
        <dbReference type="ChEBI" id="CHEBI:57540"/>
    </cofactor>
</comment>
<name>A0A1S9RHR5_PENBI</name>
<evidence type="ECO:0000256" key="7">
    <source>
        <dbReference type="ARBA" id="ARBA00022801"/>
    </source>
</evidence>
<dbReference type="InterPro" id="IPR002252">
    <property type="entry name" value="Glyco_hydro_36"/>
</dbReference>
<keyword evidence="11 12" id="KW-0326">Glycosidase</keyword>
<comment type="subunit">
    <text evidence="5">Homotetramer.</text>
</comment>
<dbReference type="FunFam" id="3.20.20.70:FF:000118">
    <property type="entry name" value="Alpha-galactosidase"/>
    <property type="match status" value="1"/>
</dbReference>
<evidence type="ECO:0000259" key="17">
    <source>
        <dbReference type="Pfam" id="PF16875"/>
    </source>
</evidence>
<dbReference type="PANTHER" id="PTHR43053">
    <property type="entry name" value="GLYCOSIDASE FAMILY 31"/>
    <property type="match status" value="1"/>
</dbReference>
<keyword evidence="9" id="KW-0520">NAD</keyword>
<dbReference type="GO" id="GO:0004557">
    <property type="term" value="F:alpha-galactosidase activity"/>
    <property type="evidence" value="ECO:0007669"/>
    <property type="project" value="UniProtKB-UniRule"/>
</dbReference>
<dbReference type="Pfam" id="PF16874">
    <property type="entry name" value="Glyco_hydro_36C"/>
    <property type="match status" value="1"/>
</dbReference>
<comment type="caution">
    <text evidence="18">The sequence shown here is derived from an EMBL/GenBank/DDBJ whole genome shotgun (WGS) entry which is preliminary data.</text>
</comment>
<dbReference type="Gene3D" id="2.70.98.60">
    <property type="entry name" value="alpha-galactosidase from lactobacil brevis"/>
    <property type="match status" value="1"/>
</dbReference>
<evidence type="ECO:0000256" key="12">
    <source>
        <dbReference type="PIRNR" id="PIRNR005536"/>
    </source>
</evidence>
<dbReference type="FunFam" id="2.60.40.1180:FF:000028">
    <property type="entry name" value="Alpha-galactosidase"/>
    <property type="match status" value="1"/>
</dbReference>
<evidence type="ECO:0000256" key="1">
    <source>
        <dbReference type="ARBA" id="ARBA00001255"/>
    </source>
</evidence>
<dbReference type="InterPro" id="IPR050985">
    <property type="entry name" value="Alpha-glycosidase_related"/>
</dbReference>
<dbReference type="Pfam" id="PF16875">
    <property type="entry name" value="Glyco_hydro_36N"/>
    <property type="match status" value="1"/>
</dbReference>
<dbReference type="PIRSF" id="PIRSF005536">
    <property type="entry name" value="Agal"/>
    <property type="match status" value="1"/>
</dbReference>
<organism evidence="18 19">
    <name type="scientific">Penicillium brasilianum</name>
    <dbReference type="NCBI Taxonomy" id="104259"/>
    <lineage>
        <taxon>Eukaryota</taxon>
        <taxon>Fungi</taxon>
        <taxon>Dikarya</taxon>
        <taxon>Ascomycota</taxon>
        <taxon>Pezizomycotina</taxon>
        <taxon>Eurotiomycetes</taxon>
        <taxon>Eurotiomycetidae</taxon>
        <taxon>Eurotiales</taxon>
        <taxon>Aspergillaceae</taxon>
        <taxon>Penicillium</taxon>
    </lineage>
</organism>
<evidence type="ECO:0000256" key="2">
    <source>
        <dbReference type="ARBA" id="ARBA00001911"/>
    </source>
</evidence>
<dbReference type="Gene3D" id="3.20.20.70">
    <property type="entry name" value="Aldolase class I"/>
    <property type="match status" value="1"/>
</dbReference>
<dbReference type="CDD" id="cd14791">
    <property type="entry name" value="GH36"/>
    <property type="match status" value="1"/>
</dbReference>
<evidence type="ECO:0000259" key="16">
    <source>
        <dbReference type="Pfam" id="PF16874"/>
    </source>
</evidence>
<feature type="active site" description="Nucleophile" evidence="13">
    <location>
        <position position="528"/>
    </location>
</feature>
<dbReference type="SUPFAM" id="SSF51445">
    <property type="entry name" value="(Trans)glycosidases"/>
    <property type="match status" value="1"/>
</dbReference>
<dbReference type="InterPro" id="IPR017853">
    <property type="entry name" value="GH"/>
</dbReference>
<dbReference type="Gene3D" id="2.60.40.1180">
    <property type="entry name" value="Golgi alpha-mannosidase II"/>
    <property type="match status" value="1"/>
</dbReference>
<evidence type="ECO:0000256" key="3">
    <source>
        <dbReference type="ARBA" id="ARBA00001946"/>
    </source>
</evidence>
<feature type="domain" description="Glycosyl hydrolase family 36 C-terminal" evidence="16">
    <location>
        <begin position="691"/>
        <end position="765"/>
    </location>
</feature>
<evidence type="ECO:0000256" key="4">
    <source>
        <dbReference type="ARBA" id="ARBA00006202"/>
    </source>
</evidence>
<feature type="binding site" evidence="14">
    <location>
        <position position="590"/>
    </location>
    <ligand>
        <name>substrate</name>
    </ligand>
</feature>
<feature type="signal peptide" evidence="15">
    <location>
        <begin position="1"/>
        <end position="28"/>
    </location>
</feature>
<evidence type="ECO:0000256" key="5">
    <source>
        <dbReference type="ARBA" id="ARBA00011881"/>
    </source>
</evidence>
<feature type="active site" description="Proton donor" evidence="13">
    <location>
        <position position="590"/>
    </location>
</feature>
<evidence type="ECO:0000256" key="14">
    <source>
        <dbReference type="PIRSR" id="PIRSR005536-2"/>
    </source>
</evidence>
<dbReference type="InterPro" id="IPR038417">
    <property type="entry name" value="Alpga-gal_N_sf"/>
</dbReference>
<dbReference type="PANTHER" id="PTHR43053:SF3">
    <property type="entry name" value="ALPHA-GALACTOSIDASE C-RELATED"/>
    <property type="match status" value="1"/>
</dbReference>
<evidence type="ECO:0000256" key="8">
    <source>
        <dbReference type="ARBA" id="ARBA00022842"/>
    </source>
</evidence>